<dbReference type="InterPro" id="IPR000270">
    <property type="entry name" value="PB1_dom"/>
</dbReference>
<feature type="compositionally biased region" description="Polar residues" evidence="1">
    <location>
        <begin position="234"/>
        <end position="243"/>
    </location>
</feature>
<dbReference type="Pfam" id="PF00564">
    <property type="entry name" value="PB1"/>
    <property type="match status" value="1"/>
</dbReference>
<gene>
    <name evidence="4" type="primary">LOC101848011</name>
</gene>
<evidence type="ECO:0000256" key="1">
    <source>
        <dbReference type="SAM" id="MobiDB-lite"/>
    </source>
</evidence>
<feature type="region of interest" description="Disordered" evidence="1">
    <location>
        <begin position="234"/>
        <end position="255"/>
    </location>
</feature>
<evidence type="ECO:0000313" key="3">
    <source>
        <dbReference type="Proteomes" id="UP000694888"/>
    </source>
</evidence>
<dbReference type="GeneID" id="101848011"/>
<feature type="region of interest" description="Disordered" evidence="1">
    <location>
        <begin position="689"/>
        <end position="709"/>
    </location>
</feature>
<dbReference type="Gene3D" id="3.10.20.90">
    <property type="entry name" value="Phosphatidylinositol 3-kinase Catalytic Subunit, Chain A, domain 1"/>
    <property type="match status" value="1"/>
</dbReference>
<organism evidence="3 4">
    <name type="scientific">Aplysia californica</name>
    <name type="common">California sea hare</name>
    <dbReference type="NCBI Taxonomy" id="6500"/>
    <lineage>
        <taxon>Eukaryota</taxon>
        <taxon>Metazoa</taxon>
        <taxon>Spiralia</taxon>
        <taxon>Lophotrochozoa</taxon>
        <taxon>Mollusca</taxon>
        <taxon>Gastropoda</taxon>
        <taxon>Heterobranchia</taxon>
        <taxon>Euthyneura</taxon>
        <taxon>Tectipleura</taxon>
        <taxon>Aplysiida</taxon>
        <taxon>Aplysioidea</taxon>
        <taxon>Aplysiidae</taxon>
        <taxon>Aplysia</taxon>
    </lineage>
</organism>
<feature type="region of interest" description="Disordered" evidence="1">
    <location>
        <begin position="561"/>
        <end position="583"/>
    </location>
</feature>
<evidence type="ECO:0000313" key="4">
    <source>
        <dbReference type="RefSeq" id="XP_005111707.1"/>
    </source>
</evidence>
<dbReference type="InterPro" id="IPR053793">
    <property type="entry name" value="PB1-like"/>
</dbReference>
<dbReference type="Proteomes" id="UP000694888">
    <property type="component" value="Unplaced"/>
</dbReference>
<protein>
    <submittedName>
        <fullName evidence="4">Uncharacterized protein LOC101848011</fullName>
    </submittedName>
</protein>
<feature type="region of interest" description="Disordered" evidence="1">
    <location>
        <begin position="336"/>
        <end position="420"/>
    </location>
</feature>
<proteinExistence type="predicted"/>
<evidence type="ECO:0000259" key="2">
    <source>
        <dbReference type="PROSITE" id="PS51745"/>
    </source>
</evidence>
<keyword evidence="3" id="KW-1185">Reference proteome</keyword>
<feature type="compositionally biased region" description="Basic and acidic residues" evidence="1">
    <location>
        <begin position="384"/>
        <end position="396"/>
    </location>
</feature>
<dbReference type="SUPFAM" id="SSF54277">
    <property type="entry name" value="CAD &amp; PB1 domains"/>
    <property type="match status" value="1"/>
</dbReference>
<dbReference type="RefSeq" id="XP_005111707.1">
    <property type="nucleotide sequence ID" value="XM_005111650.3"/>
</dbReference>
<dbReference type="SMART" id="SM00666">
    <property type="entry name" value="PB1"/>
    <property type="match status" value="1"/>
</dbReference>
<feature type="compositionally biased region" description="Basic residues" evidence="1">
    <location>
        <begin position="340"/>
        <end position="349"/>
    </location>
</feature>
<feature type="compositionally biased region" description="Basic residues" evidence="1">
    <location>
        <begin position="160"/>
        <end position="171"/>
    </location>
</feature>
<feature type="region of interest" description="Disordered" evidence="1">
    <location>
        <begin position="160"/>
        <end position="207"/>
    </location>
</feature>
<dbReference type="PROSITE" id="PS51745">
    <property type="entry name" value="PB1"/>
    <property type="match status" value="1"/>
</dbReference>
<reference evidence="4" key="1">
    <citation type="submission" date="2025-08" db="UniProtKB">
        <authorList>
            <consortium name="RefSeq"/>
        </authorList>
    </citation>
    <scope>IDENTIFICATION</scope>
</reference>
<accession>A0ABM0K8Z3</accession>
<sequence>MEVAVKAFLQRADDNREVRRLSLPMGPGGAMFKSLSGKVASAFPGLSGKKFVITWEDPDGDFVQMSTDEELQEALTHSSTGRLKVYINVVDGQSGNVDQMMEEEAGLSTDPESEVTRVRHNREVPAAVSHEGLPLPHGTPTSLYGMFGQHGGFGCRRRRGQNHGPWKRRHQSPAGPCGPCDGQGEMAQGLHAGRREKSSEKRDWKKSLRESVPVSQRRWAKIYVHNWRKENLENVSTTTSSDSGQEKKGKTMTREEAGVPEAYEVWLVKVLTKFHKRWETAEVCAAGHDGSDSDEGGAVSNMATLRKSVPVEFRRWMRWYLARRYGKRAAPEFRCASPGRKGHRGCKGHSKCEGQTKDKSHRGFRGYAESEGQTRGKSNRGCKGRPEGCSKDRTPDLGEDGTGKWGKKSQVCGPRSGHVTSQVPRQIRSWTKRFIMTWRLDHQIPTSVPTYLSDNVKDAGVPEDYVTWLLTFLPRWHVRTGQVDQSKVDVQEVRRGQLKELVPREFRDWVKRYLYRHYSHHPAQSGGERGEEEEEEERYRRWLQVFKKKWLLQQVTSGDLGPLCPNNSSSEEEEKEPGAAIVTSDPDTDVEVMESSMKRLRLGREIPQRDGQFAVTAGRVDLPDSGYDDKGNVEFTEKMPRSPAFRRFARELLYDWDGRSPTDDTDDDMELPPRVYRWLGRVMKKVEKKRTRQGRMAAMQEMEDVRRGI</sequence>
<feature type="compositionally biased region" description="Basic and acidic residues" evidence="1">
    <location>
        <begin position="193"/>
        <end position="207"/>
    </location>
</feature>
<feature type="compositionally biased region" description="Basic and acidic residues" evidence="1">
    <location>
        <begin position="244"/>
        <end position="255"/>
    </location>
</feature>
<feature type="domain" description="PB1" evidence="2">
    <location>
        <begin position="2"/>
        <end position="92"/>
    </location>
</feature>
<name>A0ABM0K8Z3_APLCA</name>